<protein>
    <submittedName>
        <fullName evidence="1">Uncharacterized protein</fullName>
    </submittedName>
</protein>
<dbReference type="KEGG" id="hsal:JMJ58_03645"/>
<dbReference type="EMBL" id="CP069188">
    <property type="protein sequence ID" value="QRV16002.1"/>
    <property type="molecule type" value="Genomic_DNA"/>
</dbReference>
<accession>A0A8T8E3C8</accession>
<name>A0A8T8E3C8_9EURY</name>
<sequence length="75" mass="8278">MITKEILYSDAIDGNELRVEETDNSIVLKIGHGGEELTFSRDAIGDLSQAVLTARKVIIDEEQTRLQEFSVGGEI</sequence>
<reference evidence="1 2" key="1">
    <citation type="submission" date="2021-01" db="EMBL/GenBank/DDBJ databases">
        <title>Genome Sequence and Methylation Pattern of Haloterrigena salifodinae BOL5-1, An Extremely Halophilic Archaeon from a Bolivian Salt Mine.</title>
        <authorList>
            <person name="DasSarma P."/>
            <person name="Anton B.P."/>
            <person name="DasSarma S.L."/>
            <person name="von Ehrenheim H.A.L."/>
            <person name="Martinez F.L."/>
            <person name="Guzman D."/>
            <person name="Roberts R.J."/>
            <person name="DasSarma S."/>
        </authorList>
    </citation>
    <scope>NUCLEOTIDE SEQUENCE [LARGE SCALE GENOMIC DNA]</scope>
    <source>
        <strain evidence="1 2">BOL5-1</strain>
    </source>
</reference>
<organism evidence="1 2">
    <name type="scientific">Haloterrigena salifodinae</name>
    <dbReference type="NCBI Taxonomy" id="2675099"/>
    <lineage>
        <taxon>Archaea</taxon>
        <taxon>Methanobacteriati</taxon>
        <taxon>Methanobacteriota</taxon>
        <taxon>Stenosarchaea group</taxon>
        <taxon>Halobacteria</taxon>
        <taxon>Halobacteriales</taxon>
        <taxon>Natrialbaceae</taxon>
        <taxon>Haloterrigena</taxon>
    </lineage>
</organism>
<dbReference type="GeneID" id="62874187"/>
<keyword evidence="2" id="KW-1185">Reference proteome</keyword>
<dbReference type="AlphaFoldDB" id="A0A8T8E3C8"/>
<evidence type="ECO:0000313" key="2">
    <source>
        <dbReference type="Proteomes" id="UP000637819"/>
    </source>
</evidence>
<gene>
    <name evidence="1" type="ORF">JMJ58_03645</name>
</gene>
<dbReference type="Proteomes" id="UP000637819">
    <property type="component" value="Chromosome"/>
</dbReference>
<evidence type="ECO:0000313" key="1">
    <source>
        <dbReference type="EMBL" id="QRV16002.1"/>
    </source>
</evidence>
<proteinExistence type="predicted"/>
<dbReference type="RefSeq" id="WP_204748385.1">
    <property type="nucleotide sequence ID" value="NZ_CP069188.1"/>
</dbReference>